<dbReference type="InterPro" id="IPR015943">
    <property type="entry name" value="WD40/YVTN_repeat-like_dom_sf"/>
</dbReference>
<protein>
    <submittedName>
        <fullName evidence="3">Lactonase family protein</fullName>
        <ecNumber evidence="3">3.1.1.-</ecNumber>
    </submittedName>
</protein>
<organism evidence="3 4">
    <name type="scientific">Imperialibacter roseus</name>
    <dbReference type="NCBI Taxonomy" id="1324217"/>
    <lineage>
        <taxon>Bacteria</taxon>
        <taxon>Pseudomonadati</taxon>
        <taxon>Bacteroidota</taxon>
        <taxon>Cytophagia</taxon>
        <taxon>Cytophagales</taxon>
        <taxon>Flammeovirgaceae</taxon>
        <taxon>Imperialibacter</taxon>
    </lineage>
</organism>
<dbReference type="GO" id="GO:0016787">
    <property type="term" value="F:hydrolase activity"/>
    <property type="evidence" value="ECO:0007669"/>
    <property type="project" value="UniProtKB-KW"/>
</dbReference>
<dbReference type="InterPro" id="IPR050282">
    <property type="entry name" value="Cycloisomerase_2"/>
</dbReference>
<evidence type="ECO:0000313" key="3">
    <source>
        <dbReference type="EMBL" id="WOK08446.1"/>
    </source>
</evidence>
<dbReference type="InterPro" id="IPR019405">
    <property type="entry name" value="Lactonase_7-beta_prop"/>
</dbReference>
<dbReference type="Proteomes" id="UP001302349">
    <property type="component" value="Chromosome"/>
</dbReference>
<sequence length="378" mass="40598">MIIKASTGAAVLLFTQLMTLSSTEIAERQPIANGISFYVGTYTRGESKGIYRYRLQPDGKLKSFGLAAESENPSFLAKSPDGKYLLAANENRDDAGGGGTITSFEINGEALSLIDKKPSGGASPCFVTIDKSGYVFAANYSSGNVGLLRLGSSGMLDGPLHVLQHEGEGSHARQKGPHAHSVWFEPKGNTIISVDLGTNELWFSTLDKDNEKLVPTAPYKLAMAPGAGPRHMAFHPKGSWVYVVNELSSTVTQIKKNNVGHYEIAGSISTLPTGYEETSSCADIHISDDGKFLYASNRGHNSIAVYQVNSSNGSLTLVGHEGVRGDWPRNFTLSPGGDYLLVANQKSNNIISFKRDKKSGKLEFVSEIEAPSPVCLLF</sequence>
<dbReference type="EMBL" id="CP136051">
    <property type="protein sequence ID" value="WOK08446.1"/>
    <property type="molecule type" value="Genomic_DNA"/>
</dbReference>
<dbReference type="PANTHER" id="PTHR30344">
    <property type="entry name" value="6-PHOSPHOGLUCONOLACTONASE-RELATED"/>
    <property type="match status" value="1"/>
</dbReference>
<comment type="similarity">
    <text evidence="1">Belongs to the cycloisomerase 2 family.</text>
</comment>
<gene>
    <name evidence="3" type="ORF">RT717_07320</name>
</gene>
<keyword evidence="3" id="KW-0378">Hydrolase</keyword>
<keyword evidence="2" id="KW-0313">Glucose metabolism</keyword>
<dbReference type="PANTHER" id="PTHR30344:SF1">
    <property type="entry name" value="6-PHOSPHOGLUCONOLACTONASE"/>
    <property type="match status" value="1"/>
</dbReference>
<dbReference type="RefSeq" id="WP_317491086.1">
    <property type="nucleotide sequence ID" value="NZ_CP136051.1"/>
</dbReference>
<dbReference type="SUPFAM" id="SSF51004">
    <property type="entry name" value="C-terminal (heme d1) domain of cytochrome cd1-nitrite reductase"/>
    <property type="match status" value="1"/>
</dbReference>
<keyword evidence="4" id="KW-1185">Reference proteome</keyword>
<dbReference type="InterPro" id="IPR011048">
    <property type="entry name" value="Haem_d1_sf"/>
</dbReference>
<evidence type="ECO:0000256" key="1">
    <source>
        <dbReference type="ARBA" id="ARBA00005564"/>
    </source>
</evidence>
<evidence type="ECO:0000313" key="4">
    <source>
        <dbReference type="Proteomes" id="UP001302349"/>
    </source>
</evidence>
<dbReference type="EC" id="3.1.1.-" evidence="3"/>
<proteinExistence type="inferred from homology"/>
<accession>A0ABZ0IUK9</accession>
<evidence type="ECO:0000256" key="2">
    <source>
        <dbReference type="ARBA" id="ARBA00022526"/>
    </source>
</evidence>
<name>A0ABZ0IUK9_9BACT</name>
<reference evidence="3 4" key="1">
    <citation type="journal article" date="2023" name="Microbiol. Resour. Announc.">
        <title>Complete Genome Sequence of Imperialibacter roseus strain P4T.</title>
        <authorList>
            <person name="Tizabi D.R."/>
            <person name="Bachvaroff T."/>
            <person name="Hill R.T."/>
        </authorList>
    </citation>
    <scope>NUCLEOTIDE SEQUENCE [LARGE SCALE GENOMIC DNA]</scope>
    <source>
        <strain evidence="3 4">P4T</strain>
    </source>
</reference>
<dbReference type="Pfam" id="PF10282">
    <property type="entry name" value="Lactonase"/>
    <property type="match status" value="1"/>
</dbReference>
<keyword evidence="2" id="KW-0119">Carbohydrate metabolism</keyword>
<dbReference type="Gene3D" id="2.130.10.10">
    <property type="entry name" value="YVTN repeat-like/Quinoprotein amine dehydrogenase"/>
    <property type="match status" value="1"/>
</dbReference>